<name>A0A6A6YGX2_9PEZI</name>
<dbReference type="RefSeq" id="XP_033574954.1">
    <property type="nucleotide sequence ID" value="XM_033728838.1"/>
</dbReference>
<dbReference type="EMBL" id="MU003704">
    <property type="protein sequence ID" value="KAF2807990.1"/>
    <property type="molecule type" value="Genomic_DNA"/>
</dbReference>
<evidence type="ECO:0000313" key="3">
    <source>
        <dbReference type="Proteomes" id="UP000504636"/>
    </source>
</evidence>
<keyword evidence="1" id="KW-1133">Transmembrane helix</keyword>
<gene>
    <name evidence="2 4" type="ORF">BDZ99DRAFT_70906</name>
</gene>
<dbReference type="PANTHER" id="PTHR42085">
    <property type="entry name" value="F-BOX DOMAIN-CONTAINING PROTEIN"/>
    <property type="match status" value="1"/>
</dbReference>
<dbReference type="AlphaFoldDB" id="A0A6A6YGX2"/>
<accession>A0A6A6YGX2</accession>
<reference evidence="2 4" key="1">
    <citation type="journal article" date="2020" name="Stud. Mycol.">
        <title>101 Dothideomycetes genomes: a test case for predicting lifestyles and emergence of pathogens.</title>
        <authorList>
            <person name="Haridas S."/>
            <person name="Albert R."/>
            <person name="Binder M."/>
            <person name="Bloem J."/>
            <person name="Labutti K."/>
            <person name="Salamov A."/>
            <person name="Andreopoulos B."/>
            <person name="Baker S."/>
            <person name="Barry K."/>
            <person name="Bills G."/>
            <person name="Bluhm B."/>
            <person name="Cannon C."/>
            <person name="Castanera R."/>
            <person name="Culley D."/>
            <person name="Daum C."/>
            <person name="Ezra D."/>
            <person name="Gonzalez J."/>
            <person name="Henrissat B."/>
            <person name="Kuo A."/>
            <person name="Liang C."/>
            <person name="Lipzen A."/>
            <person name="Lutzoni F."/>
            <person name="Magnuson J."/>
            <person name="Mondo S."/>
            <person name="Nolan M."/>
            <person name="Ohm R."/>
            <person name="Pangilinan J."/>
            <person name="Park H.-J."/>
            <person name="Ramirez L."/>
            <person name="Alfaro M."/>
            <person name="Sun H."/>
            <person name="Tritt A."/>
            <person name="Yoshinaga Y."/>
            <person name="Zwiers L.-H."/>
            <person name="Turgeon B."/>
            <person name="Goodwin S."/>
            <person name="Spatafora J."/>
            <person name="Crous P."/>
            <person name="Grigoriev I."/>
        </authorList>
    </citation>
    <scope>NUCLEOTIDE SEQUENCE</scope>
    <source>
        <strain evidence="2 4">CBS 304.34</strain>
    </source>
</reference>
<dbReference type="Proteomes" id="UP000504636">
    <property type="component" value="Unplaced"/>
</dbReference>
<dbReference type="GeneID" id="54469731"/>
<keyword evidence="1" id="KW-0472">Membrane</keyword>
<evidence type="ECO:0000313" key="4">
    <source>
        <dbReference type="RefSeq" id="XP_033574954.1"/>
    </source>
</evidence>
<keyword evidence="1" id="KW-0812">Transmembrane</keyword>
<sequence>MSTNFLFSLPSELRNNIYEHLLVLQEPIECLTHPWLGQSQLGALTPGLLLVNKAVHREASSLLYAQNRFNLAVPDSELVTAFLDQVGCNNAKHIRHIYLNFPEFGSLDRHDVTIQDGSLRILAKIQRECTNLSTLTTSLNSTNNTELELDELDSPNIAAEALALVDAQFRAILSLQEIIVEVYEEGPSACIRREMESHGWTISVKEQVEELCSNRSFSDIEEMIMAMITIVMIMMITTLTMIVTFGEGRETECWSSVFLHIITV</sequence>
<dbReference type="InterPro" id="IPR038883">
    <property type="entry name" value="AN11006-like"/>
</dbReference>
<protein>
    <submittedName>
        <fullName evidence="2 4">Uncharacterized protein</fullName>
    </submittedName>
</protein>
<dbReference type="OrthoDB" id="62952at2759"/>
<keyword evidence="3" id="KW-1185">Reference proteome</keyword>
<evidence type="ECO:0000256" key="1">
    <source>
        <dbReference type="SAM" id="Phobius"/>
    </source>
</evidence>
<organism evidence="2">
    <name type="scientific">Mytilinidion resinicola</name>
    <dbReference type="NCBI Taxonomy" id="574789"/>
    <lineage>
        <taxon>Eukaryota</taxon>
        <taxon>Fungi</taxon>
        <taxon>Dikarya</taxon>
        <taxon>Ascomycota</taxon>
        <taxon>Pezizomycotina</taxon>
        <taxon>Dothideomycetes</taxon>
        <taxon>Pleosporomycetidae</taxon>
        <taxon>Mytilinidiales</taxon>
        <taxon>Mytilinidiaceae</taxon>
        <taxon>Mytilinidion</taxon>
    </lineage>
</organism>
<proteinExistence type="predicted"/>
<evidence type="ECO:0000313" key="2">
    <source>
        <dbReference type="EMBL" id="KAF2807990.1"/>
    </source>
</evidence>
<feature type="transmembrane region" description="Helical" evidence="1">
    <location>
        <begin position="223"/>
        <end position="245"/>
    </location>
</feature>
<dbReference type="PANTHER" id="PTHR42085:SF4">
    <property type="entry name" value="F-BOX DOMAIN-CONTAINING PROTEIN"/>
    <property type="match status" value="1"/>
</dbReference>
<reference evidence="4" key="3">
    <citation type="submission" date="2025-04" db="UniProtKB">
        <authorList>
            <consortium name="RefSeq"/>
        </authorList>
    </citation>
    <scope>IDENTIFICATION</scope>
    <source>
        <strain evidence="4">CBS 304.34</strain>
    </source>
</reference>
<reference evidence="4" key="2">
    <citation type="submission" date="2020-04" db="EMBL/GenBank/DDBJ databases">
        <authorList>
            <consortium name="NCBI Genome Project"/>
        </authorList>
    </citation>
    <scope>NUCLEOTIDE SEQUENCE</scope>
    <source>
        <strain evidence="4">CBS 304.34</strain>
    </source>
</reference>